<gene>
    <name evidence="2" type="ORF">DFH94DRAFT_637821</name>
</gene>
<feature type="region of interest" description="Disordered" evidence="1">
    <location>
        <begin position="220"/>
        <end position="264"/>
    </location>
</feature>
<organism evidence="2 3">
    <name type="scientific">Russula ochroleuca</name>
    <dbReference type="NCBI Taxonomy" id="152965"/>
    <lineage>
        <taxon>Eukaryota</taxon>
        <taxon>Fungi</taxon>
        <taxon>Dikarya</taxon>
        <taxon>Basidiomycota</taxon>
        <taxon>Agaricomycotina</taxon>
        <taxon>Agaricomycetes</taxon>
        <taxon>Russulales</taxon>
        <taxon>Russulaceae</taxon>
        <taxon>Russula</taxon>
    </lineage>
</organism>
<name>A0A9P5JY26_9AGAM</name>
<protein>
    <submittedName>
        <fullName evidence="2">Uncharacterized protein</fullName>
    </submittedName>
</protein>
<feature type="region of interest" description="Disordered" evidence="1">
    <location>
        <begin position="489"/>
        <end position="518"/>
    </location>
</feature>
<accession>A0A9P5JY26</accession>
<feature type="region of interest" description="Disordered" evidence="1">
    <location>
        <begin position="101"/>
        <end position="125"/>
    </location>
</feature>
<feature type="compositionally biased region" description="Basic and acidic residues" evidence="1">
    <location>
        <begin position="509"/>
        <end position="518"/>
    </location>
</feature>
<dbReference type="AlphaFoldDB" id="A0A9P5JY26"/>
<feature type="compositionally biased region" description="Low complexity" evidence="1">
    <location>
        <begin position="241"/>
        <end position="254"/>
    </location>
</feature>
<reference evidence="2" key="2">
    <citation type="journal article" date="2020" name="Nat. Commun.">
        <title>Large-scale genome sequencing of mycorrhizal fungi provides insights into the early evolution of symbiotic traits.</title>
        <authorList>
            <person name="Miyauchi S."/>
            <person name="Kiss E."/>
            <person name="Kuo A."/>
            <person name="Drula E."/>
            <person name="Kohler A."/>
            <person name="Sanchez-Garcia M."/>
            <person name="Morin E."/>
            <person name="Andreopoulos B."/>
            <person name="Barry K.W."/>
            <person name="Bonito G."/>
            <person name="Buee M."/>
            <person name="Carver A."/>
            <person name="Chen C."/>
            <person name="Cichocki N."/>
            <person name="Clum A."/>
            <person name="Culley D."/>
            <person name="Crous P.W."/>
            <person name="Fauchery L."/>
            <person name="Girlanda M."/>
            <person name="Hayes R.D."/>
            <person name="Keri Z."/>
            <person name="LaButti K."/>
            <person name="Lipzen A."/>
            <person name="Lombard V."/>
            <person name="Magnuson J."/>
            <person name="Maillard F."/>
            <person name="Murat C."/>
            <person name="Nolan M."/>
            <person name="Ohm R.A."/>
            <person name="Pangilinan J."/>
            <person name="Pereira M.F."/>
            <person name="Perotto S."/>
            <person name="Peter M."/>
            <person name="Pfister S."/>
            <person name="Riley R."/>
            <person name="Sitrit Y."/>
            <person name="Stielow J.B."/>
            <person name="Szollosi G."/>
            <person name="Zifcakova L."/>
            <person name="Stursova M."/>
            <person name="Spatafora J.W."/>
            <person name="Tedersoo L."/>
            <person name="Vaario L.M."/>
            <person name="Yamada A."/>
            <person name="Yan M."/>
            <person name="Wang P."/>
            <person name="Xu J."/>
            <person name="Bruns T."/>
            <person name="Baldrian P."/>
            <person name="Vilgalys R."/>
            <person name="Dunand C."/>
            <person name="Henrissat B."/>
            <person name="Grigoriev I.V."/>
            <person name="Hibbett D."/>
            <person name="Nagy L.G."/>
            <person name="Martin F.M."/>
        </authorList>
    </citation>
    <scope>NUCLEOTIDE SEQUENCE</scope>
    <source>
        <strain evidence="2">Prilba</strain>
    </source>
</reference>
<evidence type="ECO:0000313" key="3">
    <source>
        <dbReference type="Proteomes" id="UP000759537"/>
    </source>
</evidence>
<evidence type="ECO:0000313" key="2">
    <source>
        <dbReference type="EMBL" id="KAF8470284.1"/>
    </source>
</evidence>
<keyword evidence="3" id="KW-1185">Reference proteome</keyword>
<sequence length="518" mass="56864">MVTTSIAERAPSGATKETYEYSDWEEIKEMLSWASELCDRDDLAGSIPILRAVIHECHRFLVRFPDPSLFFSRPLPQGLRRERSSSPDFVLVSEERPWHDPTISRRSVTPESDLSHSRQPHHHPIESPSALHAVLGVALFLFGNIIAQNPSLALPREPTTPSPYWLAALDVFNAGDSLPCQTDGTHVYPYNAPGTADISADDWRVAIAWGRTLVALAHEATKRSSSPSPPPSPATARAWLPPASAHASPHSPTSSSPPPRYQPRSPIAAITMLRTPGLIHATRASAPELLTLAADQFSRGIFHMPHNNSQPHNNSTDTLSPPPSSSPSSSGAAARRPHVLFSIASEVLGVAERLGDAEARRRWAKWADEVFLQMHMEADVDAWRARVGVARGRCWLVVGSARVDEMEDKLERGDGSVLLSKEAEDARAGLSTSISFFDRAKRSASTESSEPSLENMQPWFAEALLSLANLTADEEAREALYARAQVEGDDAVARELSPRPTRTPRLRPRTIDVRMDES</sequence>
<dbReference type="EMBL" id="WHVB01000026">
    <property type="protein sequence ID" value="KAF8470284.1"/>
    <property type="molecule type" value="Genomic_DNA"/>
</dbReference>
<reference evidence="2" key="1">
    <citation type="submission" date="2019-10" db="EMBL/GenBank/DDBJ databases">
        <authorList>
            <consortium name="DOE Joint Genome Institute"/>
            <person name="Kuo A."/>
            <person name="Miyauchi S."/>
            <person name="Kiss E."/>
            <person name="Drula E."/>
            <person name="Kohler A."/>
            <person name="Sanchez-Garcia M."/>
            <person name="Andreopoulos B."/>
            <person name="Barry K.W."/>
            <person name="Bonito G."/>
            <person name="Buee M."/>
            <person name="Carver A."/>
            <person name="Chen C."/>
            <person name="Cichocki N."/>
            <person name="Clum A."/>
            <person name="Culley D."/>
            <person name="Crous P.W."/>
            <person name="Fauchery L."/>
            <person name="Girlanda M."/>
            <person name="Hayes R."/>
            <person name="Keri Z."/>
            <person name="LaButti K."/>
            <person name="Lipzen A."/>
            <person name="Lombard V."/>
            <person name="Magnuson J."/>
            <person name="Maillard F."/>
            <person name="Morin E."/>
            <person name="Murat C."/>
            <person name="Nolan M."/>
            <person name="Ohm R."/>
            <person name="Pangilinan J."/>
            <person name="Pereira M."/>
            <person name="Perotto S."/>
            <person name="Peter M."/>
            <person name="Riley R."/>
            <person name="Sitrit Y."/>
            <person name="Stielow B."/>
            <person name="Szollosi G."/>
            <person name="Zifcakova L."/>
            <person name="Stursova M."/>
            <person name="Spatafora J.W."/>
            <person name="Tedersoo L."/>
            <person name="Vaario L.-M."/>
            <person name="Yamada A."/>
            <person name="Yan M."/>
            <person name="Wang P."/>
            <person name="Xu J."/>
            <person name="Bruns T."/>
            <person name="Baldrian P."/>
            <person name="Vilgalys R."/>
            <person name="Henrissat B."/>
            <person name="Grigoriev I.V."/>
            <person name="Hibbett D."/>
            <person name="Nagy L.G."/>
            <person name="Martin F.M."/>
        </authorList>
    </citation>
    <scope>NUCLEOTIDE SEQUENCE</scope>
    <source>
        <strain evidence="2">Prilba</strain>
    </source>
</reference>
<feature type="compositionally biased region" description="Polar residues" evidence="1">
    <location>
        <begin position="306"/>
        <end position="319"/>
    </location>
</feature>
<dbReference type="OrthoDB" id="3204217at2759"/>
<evidence type="ECO:0000256" key="1">
    <source>
        <dbReference type="SAM" id="MobiDB-lite"/>
    </source>
</evidence>
<feature type="region of interest" description="Disordered" evidence="1">
    <location>
        <begin position="302"/>
        <end position="333"/>
    </location>
</feature>
<comment type="caution">
    <text evidence="2">The sequence shown here is derived from an EMBL/GenBank/DDBJ whole genome shotgun (WGS) entry which is preliminary data.</text>
</comment>
<dbReference type="Proteomes" id="UP000759537">
    <property type="component" value="Unassembled WGS sequence"/>
</dbReference>
<proteinExistence type="predicted"/>